<comment type="similarity">
    <text evidence="1">Belongs to the DNA mismatch repair MutL/HexB family.</text>
</comment>
<dbReference type="InterPro" id="IPR002099">
    <property type="entry name" value="MutL/Mlh/PMS"/>
</dbReference>
<dbReference type="FunFam" id="3.30.565.10:FF:000014">
    <property type="entry name" value="Mismatch repair endonuclease pms1, putative"/>
    <property type="match status" value="1"/>
</dbReference>
<dbReference type="GO" id="GO:0005524">
    <property type="term" value="F:ATP binding"/>
    <property type="evidence" value="ECO:0007669"/>
    <property type="project" value="InterPro"/>
</dbReference>
<feature type="region of interest" description="Disordered" evidence="3">
    <location>
        <begin position="377"/>
        <end position="397"/>
    </location>
</feature>
<name>A0A0C3L3G4_9AGAM</name>
<sequence length="417" mass="45948">MSDAQTSDSIKAIDRASVHRITSGQVVIDLQTAVKELVENSLDAGATNIEVRFKDHGVKSIEVIDNGSGISKENYEGLALKHHTSKLSNFEDLTIVRSFGFRGEALSSLCALSESVVFTTATASEAPMGTVLELERSGKLKSSDAKVARQRGTTVTVTGLFAPLPVRRKEFERNAKREFLKALNLLQAYALVPCVQENQGVRLTVFNQVSGWKTSALQTDGSRSLKSSVSSLWGPKQVENLVPLDLRCIVRTDKASLKRQGILEEQTTEVRVTGLISKFSPGNGRASADRQFFYVNGRPCSLTKIQKAFNEVYRSFNTNQSPFVIADFQLPTASCDINVSPDKRTIFIHSEGNLILALKVIHLLIVRRVSDSRAHNSIIPRRHSRRHSPPPVPHILCKRQSLRSNPPAVPSVGNRLL</sequence>
<dbReference type="AlphaFoldDB" id="A0A0C3L3G4"/>
<organism evidence="5 6">
    <name type="scientific">Tulasnella calospora MUT 4182</name>
    <dbReference type="NCBI Taxonomy" id="1051891"/>
    <lineage>
        <taxon>Eukaryota</taxon>
        <taxon>Fungi</taxon>
        <taxon>Dikarya</taxon>
        <taxon>Basidiomycota</taxon>
        <taxon>Agaricomycotina</taxon>
        <taxon>Agaricomycetes</taxon>
        <taxon>Cantharellales</taxon>
        <taxon>Tulasnellaceae</taxon>
        <taxon>Tulasnella</taxon>
    </lineage>
</organism>
<dbReference type="GO" id="GO:0030983">
    <property type="term" value="F:mismatched DNA binding"/>
    <property type="evidence" value="ECO:0007669"/>
    <property type="project" value="InterPro"/>
</dbReference>
<evidence type="ECO:0000256" key="2">
    <source>
        <dbReference type="ARBA" id="ARBA00022763"/>
    </source>
</evidence>
<dbReference type="CDD" id="cd16926">
    <property type="entry name" value="HATPase_MutL-MLH-PMS-like"/>
    <property type="match status" value="1"/>
</dbReference>
<dbReference type="STRING" id="1051891.A0A0C3L3G4"/>
<dbReference type="SMART" id="SM01340">
    <property type="entry name" value="DNA_mis_repair"/>
    <property type="match status" value="1"/>
</dbReference>
<gene>
    <name evidence="5" type="ORF">M407DRAFT_72044</name>
</gene>
<dbReference type="SUPFAM" id="SSF54211">
    <property type="entry name" value="Ribosomal protein S5 domain 2-like"/>
    <property type="match status" value="1"/>
</dbReference>
<dbReference type="Pfam" id="PF13589">
    <property type="entry name" value="HATPase_c_3"/>
    <property type="match status" value="1"/>
</dbReference>
<dbReference type="OrthoDB" id="10263226at2759"/>
<dbReference type="GO" id="GO:0006298">
    <property type="term" value="P:mismatch repair"/>
    <property type="evidence" value="ECO:0007669"/>
    <property type="project" value="InterPro"/>
</dbReference>
<dbReference type="GO" id="GO:0032389">
    <property type="term" value="C:MutLalpha complex"/>
    <property type="evidence" value="ECO:0007669"/>
    <property type="project" value="TreeGrafter"/>
</dbReference>
<protein>
    <recommendedName>
        <fullName evidence="4">DNA mismatch repair protein S5 domain-containing protein</fullName>
    </recommendedName>
</protein>
<dbReference type="InterPro" id="IPR014721">
    <property type="entry name" value="Ribsml_uS5_D2-typ_fold_subgr"/>
</dbReference>
<keyword evidence="6" id="KW-1185">Reference proteome</keyword>
<dbReference type="Gene3D" id="3.30.230.10">
    <property type="match status" value="1"/>
</dbReference>
<dbReference type="NCBIfam" id="TIGR00585">
    <property type="entry name" value="mutl"/>
    <property type="match status" value="1"/>
</dbReference>
<dbReference type="SUPFAM" id="SSF55874">
    <property type="entry name" value="ATPase domain of HSP90 chaperone/DNA topoisomerase II/histidine kinase"/>
    <property type="match status" value="1"/>
</dbReference>
<dbReference type="EMBL" id="KN822996">
    <property type="protein sequence ID" value="KIO28268.1"/>
    <property type="molecule type" value="Genomic_DNA"/>
</dbReference>
<dbReference type="GO" id="GO:0061982">
    <property type="term" value="P:meiosis I cell cycle process"/>
    <property type="evidence" value="ECO:0007669"/>
    <property type="project" value="UniProtKB-ARBA"/>
</dbReference>
<reference evidence="5 6" key="1">
    <citation type="submission" date="2014-04" db="EMBL/GenBank/DDBJ databases">
        <authorList>
            <consortium name="DOE Joint Genome Institute"/>
            <person name="Kuo A."/>
            <person name="Girlanda M."/>
            <person name="Perotto S."/>
            <person name="Kohler A."/>
            <person name="Nagy L.G."/>
            <person name="Floudas D."/>
            <person name="Copeland A."/>
            <person name="Barry K.W."/>
            <person name="Cichocki N."/>
            <person name="Veneault-Fourrey C."/>
            <person name="LaButti K."/>
            <person name="Lindquist E.A."/>
            <person name="Lipzen A."/>
            <person name="Lundell T."/>
            <person name="Morin E."/>
            <person name="Murat C."/>
            <person name="Sun H."/>
            <person name="Tunlid A."/>
            <person name="Henrissat B."/>
            <person name="Grigoriev I.V."/>
            <person name="Hibbett D.S."/>
            <person name="Martin F."/>
            <person name="Nordberg H.P."/>
            <person name="Cantor M.N."/>
            <person name="Hua S.X."/>
        </authorList>
    </citation>
    <scope>NUCLEOTIDE SEQUENCE [LARGE SCALE GENOMIC DNA]</scope>
    <source>
        <strain evidence="5 6">MUT 4182</strain>
    </source>
</reference>
<accession>A0A0C3L3G4</accession>
<dbReference type="HOGENOM" id="CLU_004131_6_0_1"/>
<evidence type="ECO:0000256" key="1">
    <source>
        <dbReference type="ARBA" id="ARBA00006082"/>
    </source>
</evidence>
<dbReference type="InterPro" id="IPR020568">
    <property type="entry name" value="Ribosomal_Su5_D2-typ_SF"/>
</dbReference>
<feature type="domain" description="DNA mismatch repair protein S5" evidence="4">
    <location>
        <begin position="229"/>
        <end position="365"/>
    </location>
</feature>
<dbReference type="Gene3D" id="3.30.565.10">
    <property type="entry name" value="Histidine kinase-like ATPase, C-terminal domain"/>
    <property type="match status" value="1"/>
</dbReference>
<dbReference type="PANTHER" id="PTHR10073:SF52">
    <property type="entry name" value="MISMATCH REPAIR ENDONUCLEASE PMS2"/>
    <property type="match status" value="1"/>
</dbReference>
<evidence type="ECO:0000256" key="3">
    <source>
        <dbReference type="SAM" id="MobiDB-lite"/>
    </source>
</evidence>
<keyword evidence="2" id="KW-0227">DNA damage</keyword>
<dbReference type="Pfam" id="PF01119">
    <property type="entry name" value="DNA_mis_repair"/>
    <property type="match status" value="1"/>
</dbReference>
<dbReference type="CDD" id="cd03484">
    <property type="entry name" value="MutL_Trans_hPMS_2_like"/>
    <property type="match status" value="1"/>
</dbReference>
<dbReference type="GO" id="GO:0140664">
    <property type="term" value="F:ATP-dependent DNA damage sensor activity"/>
    <property type="evidence" value="ECO:0007669"/>
    <property type="project" value="InterPro"/>
</dbReference>
<proteinExistence type="inferred from homology"/>
<dbReference type="InterPro" id="IPR036890">
    <property type="entry name" value="HATPase_C_sf"/>
</dbReference>
<evidence type="ECO:0000259" key="4">
    <source>
        <dbReference type="SMART" id="SM01340"/>
    </source>
</evidence>
<evidence type="ECO:0000313" key="6">
    <source>
        <dbReference type="Proteomes" id="UP000054248"/>
    </source>
</evidence>
<dbReference type="Proteomes" id="UP000054248">
    <property type="component" value="Unassembled WGS sequence"/>
</dbReference>
<dbReference type="PANTHER" id="PTHR10073">
    <property type="entry name" value="DNA MISMATCH REPAIR PROTEIN MLH, PMS, MUTL"/>
    <property type="match status" value="1"/>
</dbReference>
<dbReference type="GO" id="GO:0016887">
    <property type="term" value="F:ATP hydrolysis activity"/>
    <property type="evidence" value="ECO:0007669"/>
    <property type="project" value="InterPro"/>
</dbReference>
<reference evidence="6" key="2">
    <citation type="submission" date="2015-01" db="EMBL/GenBank/DDBJ databases">
        <title>Evolutionary Origins and Diversification of the Mycorrhizal Mutualists.</title>
        <authorList>
            <consortium name="DOE Joint Genome Institute"/>
            <consortium name="Mycorrhizal Genomics Consortium"/>
            <person name="Kohler A."/>
            <person name="Kuo A."/>
            <person name="Nagy L.G."/>
            <person name="Floudas D."/>
            <person name="Copeland A."/>
            <person name="Barry K.W."/>
            <person name="Cichocki N."/>
            <person name="Veneault-Fourrey C."/>
            <person name="LaButti K."/>
            <person name="Lindquist E.A."/>
            <person name="Lipzen A."/>
            <person name="Lundell T."/>
            <person name="Morin E."/>
            <person name="Murat C."/>
            <person name="Riley R."/>
            <person name="Ohm R."/>
            <person name="Sun H."/>
            <person name="Tunlid A."/>
            <person name="Henrissat B."/>
            <person name="Grigoriev I.V."/>
            <person name="Hibbett D.S."/>
            <person name="Martin F."/>
        </authorList>
    </citation>
    <scope>NUCLEOTIDE SEQUENCE [LARGE SCALE GENOMIC DNA]</scope>
    <source>
        <strain evidence="6">MUT 4182</strain>
    </source>
</reference>
<dbReference type="InterPro" id="IPR014762">
    <property type="entry name" value="DNA_mismatch_repair_CS"/>
</dbReference>
<evidence type="ECO:0000313" key="5">
    <source>
        <dbReference type="EMBL" id="KIO28268.1"/>
    </source>
</evidence>
<dbReference type="PROSITE" id="PS00058">
    <property type="entry name" value="DNA_MISMATCH_REPAIR_1"/>
    <property type="match status" value="1"/>
</dbReference>
<dbReference type="InterPro" id="IPR038973">
    <property type="entry name" value="MutL/Mlh/Pms-like"/>
</dbReference>
<dbReference type="InterPro" id="IPR013507">
    <property type="entry name" value="DNA_mismatch_S5_2-like"/>
</dbReference>